<dbReference type="Proteomes" id="UP000316778">
    <property type="component" value="Unassembled WGS sequence"/>
</dbReference>
<feature type="transmembrane region" description="Helical" evidence="3">
    <location>
        <begin position="12"/>
        <end position="33"/>
    </location>
</feature>
<keyword evidence="5" id="KW-1185">Reference proteome</keyword>
<evidence type="ECO:0000256" key="2">
    <source>
        <dbReference type="ARBA" id="ARBA00022475"/>
    </source>
</evidence>
<dbReference type="GO" id="GO:0005886">
    <property type="term" value="C:plasma membrane"/>
    <property type="evidence" value="ECO:0007669"/>
    <property type="project" value="UniProtKB-SubCell"/>
</dbReference>
<feature type="transmembrane region" description="Helical" evidence="3">
    <location>
        <begin position="53"/>
        <end position="75"/>
    </location>
</feature>
<feature type="transmembrane region" description="Helical" evidence="3">
    <location>
        <begin position="156"/>
        <end position="178"/>
    </location>
</feature>
<dbReference type="AlphaFoldDB" id="A0A562SMI3"/>
<reference evidence="4 5" key="1">
    <citation type="journal article" date="2013" name="Stand. Genomic Sci.">
        <title>Genomic Encyclopedia of Type Strains, Phase I: The one thousand microbial genomes (KMG-I) project.</title>
        <authorList>
            <person name="Kyrpides N.C."/>
            <person name="Woyke T."/>
            <person name="Eisen J.A."/>
            <person name="Garrity G."/>
            <person name="Lilburn T.G."/>
            <person name="Beck B.J."/>
            <person name="Whitman W.B."/>
            <person name="Hugenholtz P."/>
            <person name="Klenk H.P."/>
        </authorList>
    </citation>
    <scope>NUCLEOTIDE SEQUENCE [LARGE SCALE GENOMIC DNA]</scope>
    <source>
        <strain evidence="4 5">DSM 13484</strain>
    </source>
</reference>
<feature type="transmembrane region" description="Helical" evidence="3">
    <location>
        <begin position="116"/>
        <end position="135"/>
    </location>
</feature>
<evidence type="ECO:0000256" key="1">
    <source>
        <dbReference type="ARBA" id="ARBA00004429"/>
    </source>
</evidence>
<keyword evidence="3" id="KW-1133">Transmembrane helix</keyword>
<feature type="transmembrane region" description="Helical" evidence="3">
    <location>
        <begin position="366"/>
        <end position="385"/>
    </location>
</feature>
<feature type="transmembrane region" description="Helical" evidence="3">
    <location>
        <begin position="236"/>
        <end position="253"/>
    </location>
</feature>
<feature type="transmembrane region" description="Helical" evidence="3">
    <location>
        <begin position="294"/>
        <end position="317"/>
    </location>
</feature>
<dbReference type="PANTHER" id="PTHR43702">
    <property type="entry name" value="L-FUCOSE-PROTON SYMPORTER"/>
    <property type="match status" value="1"/>
</dbReference>
<feature type="transmembrane region" description="Helical" evidence="3">
    <location>
        <begin position="87"/>
        <end position="104"/>
    </location>
</feature>
<evidence type="ECO:0000313" key="5">
    <source>
        <dbReference type="Proteomes" id="UP000316778"/>
    </source>
</evidence>
<comment type="subcellular location">
    <subcellularLocation>
        <location evidence="1">Cell inner membrane</location>
        <topology evidence="1">Multi-pass membrane protein</topology>
    </subcellularLocation>
</comment>
<accession>A0A562SMI3</accession>
<dbReference type="InterPro" id="IPR050375">
    <property type="entry name" value="MFS_TsgA-like"/>
</dbReference>
<keyword evidence="3" id="KW-0812">Transmembrane</keyword>
<dbReference type="OrthoDB" id="9786665at2"/>
<comment type="caution">
    <text evidence="4">The sequence shown here is derived from an EMBL/GenBank/DDBJ whole genome shotgun (WGS) entry which is preliminary data.</text>
</comment>
<feature type="transmembrane region" description="Helical" evidence="3">
    <location>
        <begin position="391"/>
        <end position="410"/>
    </location>
</feature>
<sequence length="542" mass="57690">MAEQTKQSTHPSFFVLILVFFFWGFVAASNSIFIPFCKAHFDLNQLESQLIDFAFYGAYFIGSLLLYLFSAIRGVDILNKIGYQKGIIYGLLISVVGAVALIGAVNLGNGMEDKTIAFYLILGAFFIVALGFSLQQTSANPFAILLGDPAKGTHRLNLAGGVNSFGTTIGPIIVSMLLFGSAQGGDVTHTDISKINTLYILLIVLFLVAAAIFAFSKMPKTTGDEHFEKSGKASGALVAITAMFVLILIGIALDYALPFFIAGILGILAILFYARTASTKNGEGWGAMKYPQLVLGMIAIFVYVGVEVSVASNMGALLKLPGFLTPEGLPESQIDPYISLFWGSLMIGRWTGAITVFNVSKTTRQLLFVLVPFIAYGVILGANAWKGNDVSGLYPYAGVIVIQIIGFFAGQEKPAKTLMIFGLLGVGAMVTGLLTTGTVATFAFVSGGLFCSVMWPSIFSLSIAGLGKYTSQASSFLVMMILGGSLIPPVQGGLADIPGLGIHASYVIPVLCFAYLAFFAFRVKNILKSQGIDYESAISSGH</sequence>
<feature type="transmembrane region" description="Helical" evidence="3">
    <location>
        <begin position="476"/>
        <end position="494"/>
    </location>
</feature>
<feature type="transmembrane region" description="Helical" evidence="3">
    <location>
        <begin position="442"/>
        <end position="464"/>
    </location>
</feature>
<gene>
    <name evidence="4" type="ORF">LX66_5422</name>
</gene>
<feature type="transmembrane region" description="Helical" evidence="3">
    <location>
        <begin position="417"/>
        <end position="436"/>
    </location>
</feature>
<dbReference type="PANTHER" id="PTHR43702:SF3">
    <property type="entry name" value="PROTEIN TSGA"/>
    <property type="match status" value="1"/>
</dbReference>
<name>A0A562SMI3_CHIJA</name>
<protein>
    <submittedName>
        <fullName evidence="4">FHS family L-fucose permease-like MFS transporter</fullName>
    </submittedName>
</protein>
<dbReference type="EMBL" id="VLLG01000007">
    <property type="protein sequence ID" value="TWI82104.1"/>
    <property type="molecule type" value="Genomic_DNA"/>
</dbReference>
<keyword evidence="3" id="KW-0472">Membrane</keyword>
<keyword evidence="2" id="KW-1003">Cell membrane</keyword>
<dbReference type="Gene3D" id="1.20.1250.20">
    <property type="entry name" value="MFS general substrate transporter like domains"/>
    <property type="match status" value="2"/>
</dbReference>
<feature type="transmembrane region" description="Helical" evidence="3">
    <location>
        <begin position="337"/>
        <end position="359"/>
    </location>
</feature>
<feature type="transmembrane region" description="Helical" evidence="3">
    <location>
        <begin position="259"/>
        <end position="274"/>
    </location>
</feature>
<dbReference type="InterPro" id="IPR036259">
    <property type="entry name" value="MFS_trans_sf"/>
</dbReference>
<feature type="transmembrane region" description="Helical" evidence="3">
    <location>
        <begin position="500"/>
        <end position="521"/>
    </location>
</feature>
<proteinExistence type="predicted"/>
<evidence type="ECO:0000256" key="3">
    <source>
        <dbReference type="SAM" id="Phobius"/>
    </source>
</evidence>
<organism evidence="4 5">
    <name type="scientific">Chitinophaga japonensis</name>
    <name type="common">Flexibacter japonensis</name>
    <dbReference type="NCBI Taxonomy" id="104662"/>
    <lineage>
        <taxon>Bacteria</taxon>
        <taxon>Pseudomonadati</taxon>
        <taxon>Bacteroidota</taxon>
        <taxon>Chitinophagia</taxon>
        <taxon>Chitinophagales</taxon>
        <taxon>Chitinophagaceae</taxon>
        <taxon>Chitinophaga</taxon>
    </lineage>
</organism>
<feature type="transmembrane region" description="Helical" evidence="3">
    <location>
        <begin position="198"/>
        <end position="215"/>
    </location>
</feature>
<evidence type="ECO:0000313" key="4">
    <source>
        <dbReference type="EMBL" id="TWI82104.1"/>
    </source>
</evidence>
<dbReference type="SUPFAM" id="SSF103473">
    <property type="entry name" value="MFS general substrate transporter"/>
    <property type="match status" value="1"/>
</dbReference>